<evidence type="ECO:0000313" key="5">
    <source>
        <dbReference type="Proteomes" id="UP000249700"/>
    </source>
</evidence>
<comment type="caution">
    <text evidence="4">The sequence shown here is derived from an EMBL/GenBank/DDBJ whole genome shotgun (WGS) entry which is preliminary data.</text>
</comment>
<dbReference type="SUPFAM" id="SSF54106">
    <property type="entry name" value="LysM domain"/>
    <property type="match status" value="1"/>
</dbReference>
<dbReference type="EMBL" id="QLSX01000006">
    <property type="protein sequence ID" value="RAR60926.1"/>
    <property type="molecule type" value="Genomic_DNA"/>
</dbReference>
<reference evidence="4 5" key="1">
    <citation type="submission" date="2018-06" db="EMBL/GenBank/DDBJ databases">
        <title>Comparative analysis of microorganisms from saline springs in Andes Mountain Range, Colombia.</title>
        <authorList>
            <person name="Rubin E."/>
        </authorList>
    </citation>
    <scope>NUCLEOTIDE SEQUENCE [LARGE SCALE GENOMIC DNA]</scope>
    <source>
        <strain evidence="4 5">USBA-857</strain>
    </source>
</reference>
<gene>
    <name evidence="4" type="ORF">BCL93_106131</name>
</gene>
<feature type="region of interest" description="Disordered" evidence="1">
    <location>
        <begin position="1"/>
        <end position="27"/>
    </location>
</feature>
<dbReference type="PANTHER" id="PTHR34700:SF4">
    <property type="entry name" value="PHAGE-LIKE ELEMENT PBSX PROTEIN XKDP"/>
    <property type="match status" value="1"/>
</dbReference>
<evidence type="ECO:0000313" key="4">
    <source>
        <dbReference type="EMBL" id="RAR60926.1"/>
    </source>
</evidence>
<dbReference type="InterPro" id="IPR036779">
    <property type="entry name" value="LysM_dom_sf"/>
</dbReference>
<evidence type="ECO:0000259" key="3">
    <source>
        <dbReference type="PROSITE" id="PS51782"/>
    </source>
</evidence>
<feature type="transmembrane region" description="Helical" evidence="2">
    <location>
        <begin position="54"/>
        <end position="74"/>
    </location>
</feature>
<dbReference type="Gene3D" id="3.10.350.10">
    <property type="entry name" value="LysM domain"/>
    <property type="match status" value="1"/>
</dbReference>
<keyword evidence="2" id="KW-0812">Transmembrane</keyword>
<dbReference type="Proteomes" id="UP000249700">
    <property type="component" value="Unassembled WGS sequence"/>
</dbReference>
<feature type="domain" description="LysM" evidence="3">
    <location>
        <begin position="87"/>
        <end position="135"/>
    </location>
</feature>
<keyword evidence="2" id="KW-0472">Membrane</keyword>
<dbReference type="CDD" id="cd00118">
    <property type="entry name" value="LysM"/>
    <property type="match status" value="1"/>
</dbReference>
<dbReference type="InterPro" id="IPR052196">
    <property type="entry name" value="Bact_Kbp"/>
</dbReference>
<dbReference type="Pfam" id="PF01476">
    <property type="entry name" value="LysM"/>
    <property type="match status" value="1"/>
</dbReference>
<name>A0A328XSU2_9GAMM</name>
<dbReference type="AlphaFoldDB" id="A0A328XSU2"/>
<dbReference type="InterPro" id="IPR018392">
    <property type="entry name" value="LysM"/>
</dbReference>
<sequence length="404" mass="45030">MAPTTSNVMPGRAPRMREHEMTQTRRRSRRILTELGNAIGMGRGHDQHQKPHAAVRWSGAVAVLVIGLLAAGLVHAQERMLRDDAPQRYTVVRGDTLWDISGRFLNHPWQWPQVWQVNPQIDNPHLIYPGDVIVIRDCDGRPCLGLERGQNVVKLSPEVKRIPRRQAIPPLPLEVVENFLTRHRIVDASFNLAEQPYVVASGDKRLISGAGDSVFVRGELKRDGRYGIYRPGEVYRDGQGAFLGQELISIGEGRLSSREGELSKLALLTSRQEVRDGDLVMPLEQLELTGEFQPRPPEQAVEGRILAVPGGVRFIGRLHVVALDAGTRDGVKPGHVLAIEQQGELVSDPRTEEPVRLPGVDAGLVMVFRSYDRVSYGLVMQANRTLEVGDRVHTPDSMDLYSLR</sequence>
<keyword evidence="2" id="KW-1133">Transmembrane helix</keyword>
<evidence type="ECO:0000256" key="1">
    <source>
        <dbReference type="SAM" id="MobiDB-lite"/>
    </source>
</evidence>
<dbReference type="PANTHER" id="PTHR34700">
    <property type="entry name" value="POTASSIUM BINDING PROTEIN KBP"/>
    <property type="match status" value="1"/>
</dbReference>
<evidence type="ECO:0000256" key="2">
    <source>
        <dbReference type="SAM" id="Phobius"/>
    </source>
</evidence>
<organism evidence="4 5">
    <name type="scientific">Onishia taeanensis</name>
    <dbReference type="NCBI Taxonomy" id="284577"/>
    <lineage>
        <taxon>Bacteria</taxon>
        <taxon>Pseudomonadati</taxon>
        <taxon>Pseudomonadota</taxon>
        <taxon>Gammaproteobacteria</taxon>
        <taxon>Oceanospirillales</taxon>
        <taxon>Halomonadaceae</taxon>
        <taxon>Onishia</taxon>
    </lineage>
</organism>
<accession>A0A328XSU2</accession>
<dbReference type="SMART" id="SM00257">
    <property type="entry name" value="LysM"/>
    <property type="match status" value="1"/>
</dbReference>
<dbReference type="PROSITE" id="PS51782">
    <property type="entry name" value="LYSM"/>
    <property type="match status" value="1"/>
</dbReference>
<protein>
    <submittedName>
        <fullName evidence="4">LysM domain-containing protein</fullName>
    </submittedName>
</protein>
<proteinExistence type="predicted"/>